<dbReference type="RefSeq" id="YP_003734370.1">
    <property type="nucleotide sequence ID" value="NC_014260.1"/>
</dbReference>
<name>D7RMN3_9CAUD</name>
<evidence type="ECO:0000313" key="2">
    <source>
        <dbReference type="Proteomes" id="UP000201129"/>
    </source>
</evidence>
<gene>
    <name evidence="1" type="primary">nrdA.1</name>
</gene>
<evidence type="ECO:0000313" key="1">
    <source>
        <dbReference type="EMBL" id="ADI55549.1"/>
    </source>
</evidence>
<keyword evidence="2" id="KW-1185">Reference proteome</keyword>
<reference evidence="1 2" key="1">
    <citation type="journal article" date="2011" name="Arch. Virol.">
        <title>The complete genome sequence of a novel T4-like bacteriophage, IME08.</title>
        <authorList>
            <person name="Jiang H."/>
            <person name="Jiang X."/>
            <person name="Wang S."/>
            <person name="Li C."/>
            <person name="Chen B."/>
            <person name="An X."/>
            <person name="Mi Z."/>
            <person name="Chen J."/>
            <person name="Tong Y."/>
        </authorList>
    </citation>
    <scope>NUCLEOTIDE SEQUENCE [LARGE SCALE GENOMIC DNA]</scope>
</reference>
<organism evidence="1 2">
    <name type="scientific">Escherichia phage IME08</name>
    <dbReference type="NCBI Taxonomy" id="698728"/>
    <lineage>
        <taxon>Viruses</taxon>
        <taxon>Duplodnaviria</taxon>
        <taxon>Heunggongvirae</taxon>
        <taxon>Uroviricota</taxon>
        <taxon>Caudoviricetes</taxon>
        <taxon>Pantevenvirales</taxon>
        <taxon>Straboviridae</taxon>
        <taxon>Tevenvirinae</taxon>
        <taxon>Dhakavirus</taxon>
        <taxon>Dhakavirus ime08</taxon>
    </lineage>
</organism>
<sequence>MLKISFLKVTNHTLLLRLKWLYENSNNLYSVFGYYGRTEFHSINISPCLTGSMIE</sequence>
<dbReference type="EMBL" id="HM071924">
    <property type="protein sequence ID" value="ADI55549.1"/>
    <property type="molecule type" value="Genomic_DNA"/>
</dbReference>
<dbReference type="Proteomes" id="UP000201129">
    <property type="component" value="Segment"/>
</dbReference>
<dbReference type="GeneID" id="9384520"/>
<reference evidence="1 2" key="2">
    <citation type="journal article" date="2011" name="Virol. J.">
        <title>Sequence characteristics of T4-like bacteriophage IME08 benome termini revealed by high throughput sequencing.</title>
        <authorList>
            <person name="Jiang X."/>
            <person name="Jiang H."/>
            <person name="Li C."/>
            <person name="Wang S."/>
            <person name="Mi Z."/>
            <person name="An X."/>
            <person name="Chen J."/>
            <person name="Tong Y."/>
        </authorList>
    </citation>
    <scope>NUCLEOTIDE SEQUENCE [LARGE SCALE GENOMIC DNA]</scope>
</reference>
<proteinExistence type="predicted"/>
<dbReference type="KEGG" id="vg:9384520"/>
<dbReference type="OrthoDB" id="19153at10239"/>
<protein>
    <submittedName>
        <fullName evidence="1">Uncharacterized protein nrdA.1</fullName>
    </submittedName>
</protein>
<accession>D7RMN3</accession>